<organism evidence="2 3">
    <name type="scientific">Chryseobacterium takakiae</name>
    <dbReference type="NCBI Taxonomy" id="1302685"/>
    <lineage>
        <taxon>Bacteria</taxon>
        <taxon>Pseudomonadati</taxon>
        <taxon>Bacteroidota</taxon>
        <taxon>Flavobacteriia</taxon>
        <taxon>Flavobacteriales</taxon>
        <taxon>Weeksellaceae</taxon>
        <taxon>Chryseobacterium group</taxon>
        <taxon>Chryseobacterium</taxon>
    </lineage>
</organism>
<dbReference type="STRING" id="1302685.SAMN05444408_101130"/>
<evidence type="ECO:0000313" key="3">
    <source>
        <dbReference type="Proteomes" id="UP000184236"/>
    </source>
</evidence>
<name>A0A1M4SZM2_9FLAO</name>
<evidence type="ECO:0000313" key="2">
    <source>
        <dbReference type="EMBL" id="SHE37624.1"/>
    </source>
</evidence>
<gene>
    <name evidence="2" type="ORF">SAMN05444408_101130</name>
</gene>
<dbReference type="EMBL" id="FQVO01000001">
    <property type="protein sequence ID" value="SHE37624.1"/>
    <property type="molecule type" value="Genomic_DNA"/>
</dbReference>
<keyword evidence="1" id="KW-0812">Transmembrane</keyword>
<keyword evidence="1" id="KW-0472">Membrane</keyword>
<protein>
    <submittedName>
        <fullName evidence="2">Uncharacterized protein</fullName>
    </submittedName>
</protein>
<reference evidence="3" key="1">
    <citation type="submission" date="2016-11" db="EMBL/GenBank/DDBJ databases">
        <authorList>
            <person name="Varghese N."/>
            <person name="Submissions S."/>
        </authorList>
    </citation>
    <scope>NUCLEOTIDE SEQUENCE [LARGE SCALE GENOMIC DNA]</scope>
    <source>
        <strain evidence="3">DSM 26898</strain>
    </source>
</reference>
<feature type="transmembrane region" description="Helical" evidence="1">
    <location>
        <begin position="6"/>
        <end position="24"/>
    </location>
</feature>
<sequence>MINFIVYLKDGVSIAYYLFYFITFENKNIRY</sequence>
<dbReference type="AlphaFoldDB" id="A0A1M4SZM2"/>
<proteinExistence type="predicted"/>
<keyword evidence="3" id="KW-1185">Reference proteome</keyword>
<accession>A0A1M4SZM2</accession>
<dbReference type="Proteomes" id="UP000184236">
    <property type="component" value="Unassembled WGS sequence"/>
</dbReference>
<keyword evidence="1" id="KW-1133">Transmembrane helix</keyword>
<evidence type="ECO:0000256" key="1">
    <source>
        <dbReference type="SAM" id="Phobius"/>
    </source>
</evidence>